<evidence type="ECO:0000256" key="6">
    <source>
        <dbReference type="ARBA" id="ARBA00022592"/>
    </source>
</evidence>
<dbReference type="NCBIfam" id="TIGR02135">
    <property type="entry name" value="phoU_full"/>
    <property type="match status" value="1"/>
</dbReference>
<dbReference type="OrthoDB" id="9814256at2"/>
<comment type="function">
    <text evidence="7 8">Plays a role in the regulation of phosphate uptake.</text>
</comment>
<dbReference type="Proteomes" id="UP000218896">
    <property type="component" value="Unassembled WGS sequence"/>
</dbReference>
<comment type="subunit">
    <text evidence="3 8">Homodimer.</text>
</comment>
<keyword evidence="5 8" id="KW-0963">Cytoplasm</keyword>
<evidence type="ECO:0000256" key="3">
    <source>
        <dbReference type="ARBA" id="ARBA00011738"/>
    </source>
</evidence>
<keyword evidence="4 8" id="KW-0813">Transport</keyword>
<evidence type="ECO:0000256" key="1">
    <source>
        <dbReference type="ARBA" id="ARBA00004496"/>
    </source>
</evidence>
<dbReference type="GO" id="GO:0045936">
    <property type="term" value="P:negative regulation of phosphate metabolic process"/>
    <property type="evidence" value="ECO:0007669"/>
    <property type="project" value="InterPro"/>
</dbReference>
<keyword evidence="6 8" id="KW-0592">Phosphate transport</keyword>
<evidence type="ECO:0000256" key="5">
    <source>
        <dbReference type="ARBA" id="ARBA00022490"/>
    </source>
</evidence>
<dbReference type="GO" id="GO:0030643">
    <property type="term" value="P:intracellular phosphate ion homeostasis"/>
    <property type="evidence" value="ECO:0007669"/>
    <property type="project" value="InterPro"/>
</dbReference>
<evidence type="ECO:0000313" key="11">
    <source>
        <dbReference type="Proteomes" id="UP000218896"/>
    </source>
</evidence>
<dbReference type="Gene3D" id="1.20.58.220">
    <property type="entry name" value="Phosphate transport system protein phou homolog 2, domain 2"/>
    <property type="match status" value="2"/>
</dbReference>
<feature type="domain" description="PhoU" evidence="9">
    <location>
        <begin position="27"/>
        <end position="114"/>
    </location>
</feature>
<dbReference type="FunFam" id="1.20.58.220:FF:000004">
    <property type="entry name" value="Phosphate-specific transport system accessory protein PhoU"/>
    <property type="match status" value="1"/>
</dbReference>
<dbReference type="InterPro" id="IPR028366">
    <property type="entry name" value="PhoU"/>
</dbReference>
<evidence type="ECO:0000259" key="9">
    <source>
        <dbReference type="Pfam" id="PF01895"/>
    </source>
</evidence>
<dbReference type="InterPro" id="IPR038078">
    <property type="entry name" value="PhoU-like_sf"/>
</dbReference>
<evidence type="ECO:0000256" key="4">
    <source>
        <dbReference type="ARBA" id="ARBA00022448"/>
    </source>
</evidence>
<dbReference type="GO" id="GO:0005737">
    <property type="term" value="C:cytoplasm"/>
    <property type="evidence" value="ECO:0007669"/>
    <property type="project" value="UniProtKB-SubCell"/>
</dbReference>
<keyword evidence="11" id="KW-1185">Reference proteome</keyword>
<dbReference type="SUPFAM" id="SSF109755">
    <property type="entry name" value="PhoU-like"/>
    <property type="match status" value="1"/>
</dbReference>
<gene>
    <name evidence="10" type="primary">phoU</name>
    <name evidence="10" type="ORF">CK501_01275</name>
</gene>
<comment type="subcellular location">
    <subcellularLocation>
        <location evidence="1 8">Cytoplasm</location>
    </subcellularLocation>
</comment>
<dbReference type="RefSeq" id="WP_095615914.1">
    <property type="nucleotide sequence ID" value="NZ_NSKD01000001.1"/>
</dbReference>
<dbReference type="AlphaFoldDB" id="A0A2A2FAQ8"/>
<dbReference type="EMBL" id="NSKD01000001">
    <property type="protein sequence ID" value="PAU81814.1"/>
    <property type="molecule type" value="Genomic_DNA"/>
</dbReference>
<evidence type="ECO:0000256" key="2">
    <source>
        <dbReference type="ARBA" id="ARBA00008107"/>
    </source>
</evidence>
<name>A0A2A2FAQ8_9GAMM</name>
<protein>
    <recommendedName>
        <fullName evidence="8">Phosphate-specific transport system accessory protein PhoU</fullName>
    </recommendedName>
</protein>
<evidence type="ECO:0000256" key="8">
    <source>
        <dbReference type="PIRNR" id="PIRNR003107"/>
    </source>
</evidence>
<reference evidence="10 11" key="1">
    <citation type="submission" date="2017-08" db="EMBL/GenBank/DDBJ databases">
        <title>Halovibrio sewagensis sp. nov., isolated from wastewater of high salinity.</title>
        <authorList>
            <person name="Dong X."/>
            <person name="Zhang G."/>
        </authorList>
    </citation>
    <scope>NUCLEOTIDE SEQUENCE [LARGE SCALE GENOMIC DNA]</scope>
    <source>
        <strain evidence="10 11">YL5-2</strain>
    </source>
</reference>
<comment type="caution">
    <text evidence="10">The sequence shown here is derived from an EMBL/GenBank/DDBJ whole genome shotgun (WGS) entry which is preliminary data.</text>
</comment>
<comment type="similarity">
    <text evidence="2 8">Belongs to the PhoU family.</text>
</comment>
<evidence type="ECO:0000256" key="7">
    <source>
        <dbReference type="ARBA" id="ARBA00056181"/>
    </source>
</evidence>
<feature type="domain" description="PhoU" evidence="9">
    <location>
        <begin position="135"/>
        <end position="219"/>
    </location>
</feature>
<dbReference type="GO" id="GO:0006817">
    <property type="term" value="P:phosphate ion transport"/>
    <property type="evidence" value="ECO:0007669"/>
    <property type="project" value="UniProtKB-KW"/>
</dbReference>
<accession>A0A2A2FAQ8</accession>
<proteinExistence type="inferred from homology"/>
<dbReference type="PIRSF" id="PIRSF003107">
    <property type="entry name" value="PhoU"/>
    <property type="match status" value="1"/>
</dbReference>
<sequence length="251" mass="28345">MVSDRENYSRHISQRFNDELSELKNQLLEMGGLVEKQIGEAVEALVGNDAEKARAVRDRDREVDDMERRLDEEAIQVIALRQPAASDLRLVMSVVKMVADLERIGDEAKKIARLALEMADEMDDSTSQRRFVEVRNISGHVRAMVRDALDAFARFDTESALGVMREDESVDEEYKSSARALVTHMMEDPRGIGLCLNQMWTLRALERVGDHADNLAEQVIYLVRGMDVRHRPLSETERELDADGNDSGSAG</sequence>
<evidence type="ECO:0000313" key="10">
    <source>
        <dbReference type="EMBL" id="PAU81814.1"/>
    </source>
</evidence>
<dbReference type="PANTHER" id="PTHR42930">
    <property type="entry name" value="PHOSPHATE-SPECIFIC TRANSPORT SYSTEM ACCESSORY PROTEIN PHOU"/>
    <property type="match status" value="1"/>
</dbReference>
<dbReference type="PANTHER" id="PTHR42930:SF3">
    <property type="entry name" value="PHOSPHATE-SPECIFIC TRANSPORT SYSTEM ACCESSORY PROTEIN PHOU"/>
    <property type="match status" value="1"/>
</dbReference>
<organism evidence="10 11">
    <name type="scientific">Halovibrio salipaludis</name>
    <dbReference type="NCBI Taxonomy" id="2032626"/>
    <lineage>
        <taxon>Bacteria</taxon>
        <taxon>Pseudomonadati</taxon>
        <taxon>Pseudomonadota</taxon>
        <taxon>Gammaproteobacteria</taxon>
        <taxon>Oceanospirillales</taxon>
        <taxon>Halomonadaceae</taxon>
        <taxon>Halovibrio</taxon>
    </lineage>
</organism>
<dbReference type="InterPro" id="IPR026022">
    <property type="entry name" value="PhoU_dom"/>
</dbReference>
<dbReference type="Pfam" id="PF01895">
    <property type="entry name" value="PhoU"/>
    <property type="match status" value="2"/>
</dbReference>